<dbReference type="CDD" id="cd16400">
    <property type="entry name" value="ParB_Srx_like_nuclease"/>
    <property type="match status" value="1"/>
</dbReference>
<feature type="domain" description="ParB-like N-terminal" evidence="1">
    <location>
        <begin position="21"/>
        <end position="103"/>
    </location>
</feature>
<evidence type="ECO:0000313" key="3">
    <source>
        <dbReference type="Proteomes" id="UP000439983"/>
    </source>
</evidence>
<dbReference type="Gene3D" id="3.90.1530.10">
    <property type="entry name" value="Conserved hypothetical protein from pyrococcus furiosus pfu- 392566-001, ParB domain"/>
    <property type="match status" value="1"/>
</dbReference>
<dbReference type="Proteomes" id="UP000439983">
    <property type="component" value="Unassembled WGS sequence"/>
</dbReference>
<evidence type="ECO:0000313" key="2">
    <source>
        <dbReference type="EMBL" id="MQX18919.1"/>
    </source>
</evidence>
<dbReference type="EMBL" id="WITC01000126">
    <property type="protein sequence ID" value="MQX18919.1"/>
    <property type="molecule type" value="Genomic_DNA"/>
</dbReference>
<sequence>MSLTEERPLSPAERISNYTIVRLPVSQLRPTEEINILRARELSKVIAEKGQWTRPLFVEHRHLVIMDGHHRHFCARELGLTSVPCMLLSYDDPNLHATYWSDPGPVDVDRVIQAGLSGDLMGFKTTKHKLQVALPGCSIDLDDLR</sequence>
<dbReference type="SUPFAM" id="SSF110849">
    <property type="entry name" value="ParB/Sulfiredoxin"/>
    <property type="match status" value="1"/>
</dbReference>
<accession>A0A6N7LP24</accession>
<protein>
    <submittedName>
        <fullName evidence="2">Transcriptional regulator</fullName>
    </submittedName>
</protein>
<keyword evidence="3" id="KW-1185">Reference proteome</keyword>
<reference evidence="2 3" key="1">
    <citation type="journal article" date="2013" name="Genome Biol.">
        <title>Comparative genomics of the core and accessory genomes of 48 Sinorhizobium strains comprising five genospecies.</title>
        <authorList>
            <person name="Sugawara M."/>
            <person name="Epstein B."/>
            <person name="Badgley B.D."/>
            <person name="Unno T."/>
            <person name="Xu L."/>
            <person name="Reese J."/>
            <person name="Gyaneshwar P."/>
            <person name="Denny R."/>
            <person name="Mudge J."/>
            <person name="Bharti A.K."/>
            <person name="Farmer A.D."/>
            <person name="May G.D."/>
            <person name="Woodward J.E."/>
            <person name="Medigue C."/>
            <person name="Vallenet D."/>
            <person name="Lajus A."/>
            <person name="Rouy Z."/>
            <person name="Martinez-Vaz B."/>
            <person name="Tiffin P."/>
            <person name="Young N.D."/>
            <person name="Sadowsky M.J."/>
        </authorList>
    </citation>
    <scope>NUCLEOTIDE SEQUENCE [LARGE SCALE GENOMIC DNA]</scope>
    <source>
        <strain evidence="2 3">USDA4894</strain>
    </source>
</reference>
<dbReference type="AlphaFoldDB" id="A0A6N7LP24"/>
<gene>
    <name evidence="2" type="ORF">GHK62_30540</name>
</gene>
<dbReference type="InterPro" id="IPR036086">
    <property type="entry name" value="ParB/Sulfiredoxin_sf"/>
</dbReference>
<dbReference type="SMART" id="SM00470">
    <property type="entry name" value="ParB"/>
    <property type="match status" value="1"/>
</dbReference>
<dbReference type="InterPro" id="IPR003115">
    <property type="entry name" value="ParB_N"/>
</dbReference>
<evidence type="ECO:0000259" key="1">
    <source>
        <dbReference type="SMART" id="SM00470"/>
    </source>
</evidence>
<comment type="caution">
    <text evidence="2">The sequence shown here is derived from an EMBL/GenBank/DDBJ whole genome shotgun (WGS) entry which is preliminary data.</text>
</comment>
<proteinExistence type="predicted"/>
<organism evidence="2 3">
    <name type="scientific">Sinorhizobium terangae</name>
    <dbReference type="NCBI Taxonomy" id="110322"/>
    <lineage>
        <taxon>Bacteria</taxon>
        <taxon>Pseudomonadati</taxon>
        <taxon>Pseudomonadota</taxon>
        <taxon>Alphaproteobacteria</taxon>
        <taxon>Hyphomicrobiales</taxon>
        <taxon>Rhizobiaceae</taxon>
        <taxon>Sinorhizobium/Ensifer group</taxon>
        <taxon>Sinorhizobium</taxon>
    </lineage>
</organism>
<name>A0A6N7LP24_SINTE</name>